<dbReference type="InterPro" id="IPR056430">
    <property type="entry name" value="C2CD5_YbjQ-like_dom"/>
</dbReference>
<dbReference type="GO" id="GO:0031340">
    <property type="term" value="P:positive regulation of vesicle fusion"/>
    <property type="evidence" value="ECO:0007669"/>
    <property type="project" value="TreeGrafter"/>
</dbReference>
<reference evidence="3" key="1">
    <citation type="journal article" date="2023" name="Mol. Biol. Evol.">
        <title>Third-Generation Sequencing Reveals the Adaptive Role of the Epigenome in Three Deep-Sea Polychaetes.</title>
        <authorList>
            <person name="Perez M."/>
            <person name="Aroh O."/>
            <person name="Sun Y."/>
            <person name="Lan Y."/>
            <person name="Juniper S.K."/>
            <person name="Young C.R."/>
            <person name="Angers B."/>
            <person name="Qian P.Y."/>
        </authorList>
    </citation>
    <scope>NUCLEOTIDE SEQUENCE</scope>
    <source>
        <strain evidence="3">P08H-3</strain>
    </source>
</reference>
<dbReference type="GO" id="GO:0090314">
    <property type="term" value="P:positive regulation of protein targeting to membrane"/>
    <property type="evidence" value="ECO:0007669"/>
    <property type="project" value="TreeGrafter"/>
</dbReference>
<dbReference type="PROSITE" id="PS50004">
    <property type="entry name" value="C2"/>
    <property type="match status" value="1"/>
</dbReference>
<dbReference type="InterPro" id="IPR035892">
    <property type="entry name" value="C2_domain_sf"/>
</dbReference>
<organism evidence="3 4">
    <name type="scientific">Paralvinella palmiformis</name>
    <dbReference type="NCBI Taxonomy" id="53620"/>
    <lineage>
        <taxon>Eukaryota</taxon>
        <taxon>Metazoa</taxon>
        <taxon>Spiralia</taxon>
        <taxon>Lophotrochozoa</taxon>
        <taxon>Annelida</taxon>
        <taxon>Polychaeta</taxon>
        <taxon>Sedentaria</taxon>
        <taxon>Canalipalpata</taxon>
        <taxon>Terebellida</taxon>
        <taxon>Terebelliformia</taxon>
        <taxon>Alvinellidae</taxon>
        <taxon>Paralvinella</taxon>
    </lineage>
</organism>
<dbReference type="GO" id="GO:0065002">
    <property type="term" value="P:intracellular protein transmembrane transport"/>
    <property type="evidence" value="ECO:0007669"/>
    <property type="project" value="TreeGrafter"/>
</dbReference>
<dbReference type="Proteomes" id="UP001208570">
    <property type="component" value="Unassembled WGS sequence"/>
</dbReference>
<keyword evidence="4" id="KW-1185">Reference proteome</keyword>
<dbReference type="SUPFAM" id="SSF49562">
    <property type="entry name" value="C2 domain (Calcium/lipid-binding domain, CaLB)"/>
    <property type="match status" value="1"/>
</dbReference>
<dbReference type="InterPro" id="IPR037785">
    <property type="entry name" value="C2_C2CD5"/>
</dbReference>
<dbReference type="GO" id="GO:0005886">
    <property type="term" value="C:plasma membrane"/>
    <property type="evidence" value="ECO:0007669"/>
    <property type="project" value="TreeGrafter"/>
</dbReference>
<dbReference type="Pfam" id="PF00168">
    <property type="entry name" value="C2"/>
    <property type="match status" value="1"/>
</dbReference>
<dbReference type="SMART" id="SM00239">
    <property type="entry name" value="C2"/>
    <property type="match status" value="1"/>
</dbReference>
<dbReference type="CDD" id="cd08688">
    <property type="entry name" value="C2_KIAA0528-like"/>
    <property type="match status" value="1"/>
</dbReference>
<dbReference type="GO" id="GO:0072659">
    <property type="term" value="P:protein localization to plasma membrane"/>
    <property type="evidence" value="ECO:0007669"/>
    <property type="project" value="TreeGrafter"/>
</dbReference>
<dbReference type="Pfam" id="PF23028">
    <property type="entry name" value="YbjQ_3"/>
    <property type="match status" value="1"/>
</dbReference>
<evidence type="ECO:0000259" key="2">
    <source>
        <dbReference type="PROSITE" id="PS50004"/>
    </source>
</evidence>
<dbReference type="PANTHER" id="PTHR37412:SF2">
    <property type="entry name" value="C2 DOMAIN-CONTAINING PROTEIN 5"/>
    <property type="match status" value="1"/>
</dbReference>
<dbReference type="InterPro" id="IPR000008">
    <property type="entry name" value="C2_dom"/>
</dbReference>
<proteinExistence type="predicted"/>
<feature type="region of interest" description="Disordered" evidence="1">
    <location>
        <begin position="264"/>
        <end position="327"/>
    </location>
</feature>
<dbReference type="GO" id="GO:0005509">
    <property type="term" value="F:calcium ion binding"/>
    <property type="evidence" value="ECO:0007669"/>
    <property type="project" value="TreeGrafter"/>
</dbReference>
<protein>
    <recommendedName>
        <fullName evidence="2">C2 domain-containing protein</fullName>
    </recommendedName>
</protein>
<dbReference type="GO" id="GO:0010828">
    <property type="term" value="P:positive regulation of D-glucose transmembrane transport"/>
    <property type="evidence" value="ECO:0007669"/>
    <property type="project" value="TreeGrafter"/>
</dbReference>
<dbReference type="InterPro" id="IPR038983">
    <property type="entry name" value="C2CD5"/>
</dbReference>
<dbReference type="PANTHER" id="PTHR37412">
    <property type="entry name" value="C2 DOMAIN-CONTAINING PROTEIN 5"/>
    <property type="match status" value="1"/>
</dbReference>
<gene>
    <name evidence="3" type="ORF">LSH36_807g00138</name>
</gene>
<dbReference type="EMBL" id="JAODUP010000807">
    <property type="protein sequence ID" value="KAK2143845.1"/>
    <property type="molecule type" value="Genomic_DNA"/>
</dbReference>
<dbReference type="Pfam" id="PF23025">
    <property type="entry name" value="YbjQ_2"/>
    <property type="match status" value="3"/>
</dbReference>
<sequence length="856" mass="94852">MPGKVKVQIVAGRDLPVMDRANNSTDAFVEIKFASATFKTDVCRRSLNPQWNSEWYRFEVDDEDLQDEMLQIRVFDHDTYSAHDAIGKVYIDLNPLLMKDRAHSISGWFPVYDTMHGIRGELNVVVKLELFTDFNKFRQSSCGVKFFYTSGVPCGYSVRAIHGFVEELVVNDDPEYDWINKIRSMRASNEARQIQFSKLSGELQRKIGIKVLEMCGNAVIGYRQCIDLEGESGVVVRGIGTSVTLQKYSAFNLTPPITVSPGKDMLLSEEGTSPHSPNYIITSGRRSYSPACNLLSPGRRSSDSDTGTPPKADSLHGSSSSGGGGGGVFSASRVPVCRSVMEQETIDMMDYPFFTIKSFPPGFLVHLGGVVSARSVKLLDKIHNPDEPETRDAWWTELRTEIRCHARTMGCHAVVGYCEETTISDELIILSACGTAAIVNLYLRTLPAPLNLSFERQQFDKKLHVDVNLANQASAEPGHQCRRCNVPDILFTTIELPVELPIVGKGCLIQARVFRQKKDGKGEANAKEISESLPFMEIELHSQLANKLKVKGMNSLYGLKIQFSVGECLIVAIATATAVFSAPIPAPRIPKAIRKSISSSSANAVPDVQQKLLDTIYHNKKIYGLLDSDLPVEEYVSQNEQPPDDVDELTSNAGIAKDVGVSKEKDLFVLEVDDTDDFQALSVLLDPLTPEGFDLCNTETVPGFNNIVTNLQMFTQVWRDQLKPDQLSSMKSIAVLFDSMMRSLCFKLRSMVPCALCHLNFDVEIPEEDEIQITINGMCVSLAEPVNISRHHNPSQSSAAHQEKQNKVSGQSDGEDLMFQMEMGTQDGFNTSTRHTDLIKGIKGLALSDGYWKLIS</sequence>
<evidence type="ECO:0000313" key="3">
    <source>
        <dbReference type="EMBL" id="KAK2143845.1"/>
    </source>
</evidence>
<dbReference type="GO" id="GO:0005544">
    <property type="term" value="F:calcium-dependent phospholipid binding"/>
    <property type="evidence" value="ECO:0007669"/>
    <property type="project" value="InterPro"/>
</dbReference>
<dbReference type="AlphaFoldDB" id="A0AAD9MSJ2"/>
<accession>A0AAD9MSJ2</accession>
<feature type="region of interest" description="Disordered" evidence="1">
    <location>
        <begin position="790"/>
        <end position="811"/>
    </location>
</feature>
<feature type="domain" description="C2" evidence="2">
    <location>
        <begin position="1"/>
        <end position="109"/>
    </location>
</feature>
<feature type="compositionally biased region" description="Polar residues" evidence="1">
    <location>
        <begin position="270"/>
        <end position="286"/>
    </location>
</feature>
<name>A0AAD9MSJ2_9ANNE</name>
<comment type="caution">
    <text evidence="3">The sequence shown here is derived from an EMBL/GenBank/DDBJ whole genome shotgun (WGS) entry which is preliminary data.</text>
</comment>
<evidence type="ECO:0000256" key="1">
    <source>
        <dbReference type="SAM" id="MobiDB-lite"/>
    </source>
</evidence>
<dbReference type="InterPro" id="IPR056431">
    <property type="entry name" value="C2CD5_YbjQ-rel_dom"/>
</dbReference>
<dbReference type="Gene3D" id="2.60.40.150">
    <property type="entry name" value="C2 domain"/>
    <property type="match status" value="1"/>
</dbReference>
<evidence type="ECO:0000313" key="4">
    <source>
        <dbReference type="Proteomes" id="UP001208570"/>
    </source>
</evidence>